<dbReference type="GO" id="GO:0043565">
    <property type="term" value="F:sequence-specific DNA binding"/>
    <property type="evidence" value="ECO:0007669"/>
    <property type="project" value="InterPro"/>
</dbReference>
<gene>
    <name evidence="2" type="ORF">RUM8411_03646</name>
</gene>
<sequence length="102" mass="11415">MYLPKVEGPRSVTLPDGTVLSHADLPPDDTNRWVASRKIIVVRGVLYGLISMSDAKKRYGLSDEEFNSWVSAVAEHGTDALKVTALKKHRQPKDESEQLIQR</sequence>
<dbReference type="AlphaFoldDB" id="A0A1X7A5S0"/>
<dbReference type="SUPFAM" id="SSF48295">
    <property type="entry name" value="TrpR-like"/>
    <property type="match status" value="1"/>
</dbReference>
<accession>A0A1X7A5S0</accession>
<dbReference type="Proteomes" id="UP000193778">
    <property type="component" value="Unassembled WGS sequence"/>
</dbReference>
<organism evidence="2 3">
    <name type="scientific">Ruegeria meonggei</name>
    <dbReference type="NCBI Taxonomy" id="1446476"/>
    <lineage>
        <taxon>Bacteria</taxon>
        <taxon>Pseudomonadati</taxon>
        <taxon>Pseudomonadota</taxon>
        <taxon>Alphaproteobacteria</taxon>
        <taxon>Rhodobacterales</taxon>
        <taxon>Roseobacteraceae</taxon>
        <taxon>Ruegeria</taxon>
    </lineage>
</organism>
<dbReference type="Gene3D" id="1.10.10.10">
    <property type="entry name" value="Winged helix-like DNA-binding domain superfamily/Winged helix DNA-binding domain"/>
    <property type="match status" value="1"/>
</dbReference>
<reference evidence="3" key="1">
    <citation type="submission" date="2017-03" db="EMBL/GenBank/DDBJ databases">
        <authorList>
            <person name="Rodrigo-Torres L."/>
            <person name="Arahal R.D."/>
            <person name="Lucena T."/>
        </authorList>
    </citation>
    <scope>NUCLEOTIDE SEQUENCE [LARGE SCALE GENOMIC DNA]</scope>
    <source>
        <strain evidence="3">CECT 8411</strain>
    </source>
</reference>
<feature type="region of interest" description="Disordered" evidence="1">
    <location>
        <begin position="1"/>
        <end position="27"/>
    </location>
</feature>
<dbReference type="InterPro" id="IPR009534">
    <property type="entry name" value="DUF1153"/>
</dbReference>
<dbReference type="OrthoDB" id="9796775at2"/>
<evidence type="ECO:0000313" key="3">
    <source>
        <dbReference type="Proteomes" id="UP000193778"/>
    </source>
</evidence>
<name>A0A1X7A5S0_9RHOB</name>
<proteinExistence type="predicted"/>
<evidence type="ECO:0008006" key="4">
    <source>
        <dbReference type="Google" id="ProtNLM"/>
    </source>
</evidence>
<evidence type="ECO:0000313" key="2">
    <source>
        <dbReference type="EMBL" id="SLN70877.1"/>
    </source>
</evidence>
<dbReference type="InterPro" id="IPR010921">
    <property type="entry name" value="Trp_repressor/repl_initiator"/>
</dbReference>
<dbReference type="EMBL" id="FWFP01000012">
    <property type="protein sequence ID" value="SLN70877.1"/>
    <property type="molecule type" value="Genomic_DNA"/>
</dbReference>
<protein>
    <recommendedName>
        <fullName evidence="4">DUF1153 domain-containing protein</fullName>
    </recommendedName>
</protein>
<dbReference type="RefSeq" id="WP_085824112.1">
    <property type="nucleotide sequence ID" value="NZ_FWFP01000012.1"/>
</dbReference>
<dbReference type="Pfam" id="PF06627">
    <property type="entry name" value="DUF1153"/>
    <property type="match status" value="1"/>
</dbReference>
<keyword evidence="3" id="KW-1185">Reference proteome</keyword>
<dbReference type="InterPro" id="IPR036388">
    <property type="entry name" value="WH-like_DNA-bd_sf"/>
</dbReference>
<evidence type="ECO:0000256" key="1">
    <source>
        <dbReference type="SAM" id="MobiDB-lite"/>
    </source>
</evidence>